<accession>T5KWX6</accession>
<sequence>MTRSPLILMNDWVSAMPPRALVETALREGYDGVELWLPSESSARRELVAAIDETGASASLLVGSVESDPEAHRRALALQLDAIGAEGIAPLHITLHAGRDHWRERDLDALAGWIVAERERTGMD</sequence>
<comment type="caution">
    <text evidence="1">The sequence shown here is derived from an EMBL/GenBank/DDBJ whole genome shotgun (WGS) entry which is preliminary data.</text>
</comment>
<dbReference type="EMBL" id="ATAO01000094">
    <property type="protein sequence ID" value="EQM82845.1"/>
    <property type="molecule type" value="Genomic_DNA"/>
</dbReference>
<protein>
    <recommendedName>
        <fullName evidence="3">Xylose isomerase-like TIM barrel domain-containing protein</fullName>
    </recommendedName>
</protein>
<dbReference type="Gene3D" id="3.20.20.150">
    <property type="entry name" value="Divalent-metal-dependent TIM barrel enzymes"/>
    <property type="match status" value="1"/>
</dbReference>
<organism evidence="1 2">
    <name type="scientific">Microbacterium maritypicum MF109</name>
    <dbReference type="NCBI Taxonomy" id="1333857"/>
    <lineage>
        <taxon>Bacteria</taxon>
        <taxon>Bacillati</taxon>
        <taxon>Actinomycetota</taxon>
        <taxon>Actinomycetes</taxon>
        <taxon>Micrococcales</taxon>
        <taxon>Microbacteriaceae</taxon>
        <taxon>Microbacterium</taxon>
    </lineage>
</organism>
<reference evidence="1 2" key="1">
    <citation type="journal article" date="2013" name="Genome Announc.">
        <title>Whole-genome sequences of five oyster-associated bacteria show potential for crude oil hydrocarbon degradation.</title>
        <authorList>
            <person name="Chauhan A."/>
            <person name="Green S."/>
            <person name="Pathak A."/>
            <person name="Thomas J."/>
            <person name="Venkatramanan R."/>
        </authorList>
    </citation>
    <scope>NUCLEOTIDE SEQUENCE [LARGE SCALE GENOMIC DNA]</scope>
    <source>
        <strain evidence="1 2">MF109</strain>
    </source>
</reference>
<evidence type="ECO:0000313" key="2">
    <source>
        <dbReference type="Proteomes" id="UP000016033"/>
    </source>
</evidence>
<dbReference type="SUPFAM" id="SSF51658">
    <property type="entry name" value="Xylose isomerase-like"/>
    <property type="match status" value="1"/>
</dbReference>
<proteinExistence type="predicted"/>
<name>T5KWX6_MICMQ</name>
<dbReference type="AlphaFoldDB" id="T5KWX6"/>
<dbReference type="InterPro" id="IPR036237">
    <property type="entry name" value="Xyl_isomerase-like_sf"/>
</dbReference>
<dbReference type="Proteomes" id="UP000016033">
    <property type="component" value="Unassembled WGS sequence"/>
</dbReference>
<evidence type="ECO:0000313" key="1">
    <source>
        <dbReference type="EMBL" id="EQM82845.1"/>
    </source>
</evidence>
<evidence type="ECO:0008006" key="3">
    <source>
        <dbReference type="Google" id="ProtNLM"/>
    </source>
</evidence>
<feature type="non-terminal residue" evidence="1">
    <location>
        <position position="124"/>
    </location>
</feature>
<dbReference type="RefSeq" id="WP_021198763.1">
    <property type="nucleotide sequence ID" value="NZ_ATAO01000094.1"/>
</dbReference>
<gene>
    <name evidence="1" type="ORF">L687_20140</name>
</gene>